<dbReference type="EMBL" id="LT838813">
    <property type="protein sequence ID" value="SMD43302.1"/>
    <property type="molecule type" value="Genomic_DNA"/>
</dbReference>
<dbReference type="AlphaFoldDB" id="A0A1W2H3U1"/>
<proteinExistence type="inferred from homology"/>
<keyword evidence="2" id="KW-0547">Nucleotide-binding</keyword>
<dbReference type="PRINTS" id="PR01607">
    <property type="entry name" value="APYRASEFAMLY"/>
</dbReference>
<dbReference type="Gene3D" id="3.90.780.10">
    <property type="entry name" value="5'-Nucleotidase, C-terminal domain"/>
    <property type="match status" value="1"/>
</dbReference>
<dbReference type="GO" id="GO:0008768">
    <property type="term" value="F:UDP-sugar diphosphatase activity"/>
    <property type="evidence" value="ECO:0007669"/>
    <property type="project" value="TreeGrafter"/>
</dbReference>
<reference evidence="6" key="1">
    <citation type="submission" date="2017-04" db="EMBL/GenBank/DDBJ databases">
        <authorList>
            <person name="Varghese N."/>
            <person name="Submissions S."/>
        </authorList>
    </citation>
    <scope>NUCLEOTIDE SEQUENCE [LARGE SCALE GENOMIC DNA]</scope>
    <source>
        <strain evidence="6">DSM 16537</strain>
    </source>
</reference>
<dbReference type="GO" id="GO:0008253">
    <property type="term" value="F:5'-nucleotidase activity"/>
    <property type="evidence" value="ECO:0007669"/>
    <property type="project" value="TreeGrafter"/>
</dbReference>
<feature type="domain" description="Calcineurin-like phosphoesterase" evidence="3">
    <location>
        <begin position="39"/>
        <end position="266"/>
    </location>
</feature>
<protein>
    <submittedName>
        <fullName evidence="5">2',3'-cyclic-nucleotide 2'-phosphodiesterase/5'-or 3'-nucleotidase, 5'-nucleotidase family</fullName>
    </submittedName>
</protein>
<evidence type="ECO:0000259" key="3">
    <source>
        <dbReference type="Pfam" id="PF00149"/>
    </source>
</evidence>
<keyword evidence="1" id="KW-0732">Signal</keyword>
<dbReference type="SUPFAM" id="SSF56300">
    <property type="entry name" value="Metallo-dependent phosphatases"/>
    <property type="match status" value="1"/>
</dbReference>
<dbReference type="Pfam" id="PF02872">
    <property type="entry name" value="5_nucleotid_C"/>
    <property type="match status" value="1"/>
</dbReference>
<dbReference type="GO" id="GO:0030288">
    <property type="term" value="C:outer membrane-bounded periplasmic space"/>
    <property type="evidence" value="ECO:0007669"/>
    <property type="project" value="TreeGrafter"/>
</dbReference>
<feature type="domain" description="5'-Nucleotidase C-terminal" evidence="4">
    <location>
        <begin position="350"/>
        <end position="489"/>
    </location>
</feature>
<dbReference type="GO" id="GO:0000166">
    <property type="term" value="F:nucleotide binding"/>
    <property type="evidence" value="ECO:0007669"/>
    <property type="project" value="UniProtKB-KW"/>
</dbReference>
<dbReference type="STRING" id="758820.SAMN00777080_1891"/>
<accession>A0A1W2H3U1</accession>
<evidence type="ECO:0000259" key="4">
    <source>
        <dbReference type="Pfam" id="PF02872"/>
    </source>
</evidence>
<dbReference type="InterPro" id="IPR004843">
    <property type="entry name" value="Calcineurin-like_PHP"/>
</dbReference>
<dbReference type="InterPro" id="IPR036907">
    <property type="entry name" value="5'-Nucleotdase_C_sf"/>
</dbReference>
<dbReference type="SUPFAM" id="SSF55816">
    <property type="entry name" value="5'-nucleotidase (syn. UDP-sugar hydrolase), C-terminal domain"/>
    <property type="match status" value="1"/>
</dbReference>
<sequence>MNRFLTPLKKTLYFFVFFFISISALAQGFSEQQLFRKFTILYTNDLHSHLEPHIVPWVSETRAIGGFANIAALVKDEKKNNPNTIYLDAGDYFTGPYISYITEGKAVIDVMNKMKIDAAGVGNHEFDHGWENVIKQFKRANFPILNGNIFLENTSSLLWNKPYMVLKTNGVKVGLIGLHGKFAFYDTISEEMIQGVEARDEEVYLKQYLNELEGKADIIILLAHQGIPGRQSSTGNVDVSRNLQKDIELAQNVPGIDIIITGHAHQGTPEPLLSGQTLIVSTDALGIQLGKLDITYDPDTDKIVSYSNKLQVVFDDEIEDDKKTKAVIDKWKIKSSKIAAEKISLVSENLTRSYGEESLLGNMVADAILHSFPDNDFAVVNSGGLRQDIPAGTVTVGDIISAFPFPNTVVKAELTGNQILEVFEHAASLTNGILQVSKGVIFIYDENRPVGNRLVSLKIQGECVQKDRIYKVLVPNFVSDGGDGYLAFTKALNKKNTHELVTESIKKYLSTFPTYQAKIEGRIIKK</sequence>
<evidence type="ECO:0000313" key="6">
    <source>
        <dbReference type="Proteomes" id="UP000192333"/>
    </source>
</evidence>
<dbReference type="Proteomes" id="UP000192333">
    <property type="component" value="Chromosome I"/>
</dbReference>
<dbReference type="RefSeq" id="WP_084120039.1">
    <property type="nucleotide sequence ID" value="NZ_LT838813.1"/>
</dbReference>
<dbReference type="InterPro" id="IPR006179">
    <property type="entry name" value="5_nucleotidase/apyrase"/>
</dbReference>
<dbReference type="Gene3D" id="3.60.21.10">
    <property type="match status" value="1"/>
</dbReference>
<dbReference type="InterPro" id="IPR008334">
    <property type="entry name" value="5'-Nucleotdase_C"/>
</dbReference>
<dbReference type="InterPro" id="IPR029052">
    <property type="entry name" value="Metallo-depent_PP-like"/>
</dbReference>
<evidence type="ECO:0000313" key="5">
    <source>
        <dbReference type="EMBL" id="SMD43302.1"/>
    </source>
</evidence>
<evidence type="ECO:0000256" key="1">
    <source>
        <dbReference type="ARBA" id="ARBA00022729"/>
    </source>
</evidence>
<comment type="similarity">
    <text evidence="2">Belongs to the 5'-nucleotidase family.</text>
</comment>
<dbReference type="PANTHER" id="PTHR11575">
    <property type="entry name" value="5'-NUCLEOTIDASE-RELATED"/>
    <property type="match status" value="1"/>
</dbReference>
<dbReference type="CDD" id="cd00845">
    <property type="entry name" value="MPP_UshA_N_like"/>
    <property type="match status" value="1"/>
</dbReference>
<name>A0A1W2H3U1_9BACT</name>
<keyword evidence="6" id="KW-1185">Reference proteome</keyword>
<dbReference type="PANTHER" id="PTHR11575:SF46">
    <property type="entry name" value="PROTEIN USHA"/>
    <property type="match status" value="1"/>
</dbReference>
<evidence type="ECO:0000256" key="2">
    <source>
        <dbReference type="RuleBase" id="RU362119"/>
    </source>
</evidence>
<dbReference type="GO" id="GO:0009166">
    <property type="term" value="P:nucleotide catabolic process"/>
    <property type="evidence" value="ECO:0007669"/>
    <property type="project" value="InterPro"/>
</dbReference>
<dbReference type="OrthoDB" id="9775118at2"/>
<gene>
    <name evidence="5" type="ORF">SAMN00777080_1891</name>
</gene>
<dbReference type="Pfam" id="PF00149">
    <property type="entry name" value="Metallophos"/>
    <property type="match status" value="1"/>
</dbReference>
<organism evidence="5 6">
    <name type="scientific">Aquiflexum balticum DSM 16537</name>
    <dbReference type="NCBI Taxonomy" id="758820"/>
    <lineage>
        <taxon>Bacteria</taxon>
        <taxon>Pseudomonadati</taxon>
        <taxon>Bacteroidota</taxon>
        <taxon>Cytophagia</taxon>
        <taxon>Cytophagales</taxon>
        <taxon>Cyclobacteriaceae</taxon>
        <taxon>Aquiflexum</taxon>
    </lineage>
</organism>
<keyword evidence="2" id="KW-0378">Hydrolase</keyword>